<dbReference type="OrthoDB" id="8043378at2759"/>
<dbReference type="Proteomes" id="UP000291116">
    <property type="component" value="Unassembled WGS sequence"/>
</dbReference>
<organism evidence="3 4">
    <name type="scientific">Pseudo-nitzschia multistriata</name>
    <dbReference type="NCBI Taxonomy" id="183589"/>
    <lineage>
        <taxon>Eukaryota</taxon>
        <taxon>Sar</taxon>
        <taxon>Stramenopiles</taxon>
        <taxon>Ochrophyta</taxon>
        <taxon>Bacillariophyta</taxon>
        <taxon>Bacillariophyceae</taxon>
        <taxon>Bacillariophycidae</taxon>
        <taxon>Bacillariales</taxon>
        <taxon>Bacillariaceae</taxon>
        <taxon>Pseudo-nitzschia</taxon>
    </lineage>
</organism>
<evidence type="ECO:0000313" key="3">
    <source>
        <dbReference type="EMBL" id="VEU45267.1"/>
    </source>
</evidence>
<gene>
    <name evidence="3" type="ORF">PSNMU_V1.4_AUG-EV-PASAV3_0124370</name>
</gene>
<keyword evidence="2" id="KW-0812">Transmembrane</keyword>
<feature type="compositionally biased region" description="Basic and acidic residues" evidence="1">
    <location>
        <begin position="206"/>
        <end position="217"/>
    </location>
</feature>
<name>A0A448ZT82_9STRA</name>
<reference evidence="3 4" key="1">
    <citation type="submission" date="2019-01" db="EMBL/GenBank/DDBJ databases">
        <authorList>
            <person name="Ferrante I. M."/>
        </authorList>
    </citation>
    <scope>NUCLEOTIDE SEQUENCE [LARGE SCALE GENOMIC DNA]</scope>
    <source>
        <strain evidence="3 4">B856</strain>
    </source>
</reference>
<feature type="region of interest" description="Disordered" evidence="1">
    <location>
        <begin position="196"/>
        <end position="217"/>
    </location>
</feature>
<dbReference type="PANTHER" id="PTHR36527">
    <property type="entry name" value="OS01G0282866 PROTEIN"/>
    <property type="match status" value="1"/>
</dbReference>
<evidence type="ECO:0000256" key="1">
    <source>
        <dbReference type="SAM" id="MobiDB-lite"/>
    </source>
</evidence>
<dbReference type="PANTHER" id="PTHR36527:SF3">
    <property type="entry name" value="OS01G0282866 PROTEIN"/>
    <property type="match status" value="1"/>
</dbReference>
<protein>
    <submittedName>
        <fullName evidence="3">Uncharacterized protein</fullName>
    </submittedName>
</protein>
<dbReference type="AlphaFoldDB" id="A0A448ZT82"/>
<keyword evidence="2" id="KW-1133">Transmembrane helix</keyword>
<dbReference type="EMBL" id="CAACVS010000695">
    <property type="protein sequence ID" value="VEU45267.1"/>
    <property type="molecule type" value="Genomic_DNA"/>
</dbReference>
<evidence type="ECO:0000256" key="2">
    <source>
        <dbReference type="SAM" id="Phobius"/>
    </source>
</evidence>
<proteinExistence type="predicted"/>
<keyword evidence="2" id="KW-0472">Membrane</keyword>
<feature type="transmembrane region" description="Helical" evidence="2">
    <location>
        <begin position="31"/>
        <end position="58"/>
    </location>
</feature>
<keyword evidence="4" id="KW-1185">Reference proteome</keyword>
<sequence length="458" mass="49699">MALYTQLTQPCKRRTDIPRVLNSSRKLRFRALVFILISEVITFVLMSSSILVLLVFGYKIIQVGFSLSELHLVHTLTSVPMKEGLATEHDSKLIGDTLPCFLDGSRVTNEDTGHLKSLGWDVTNGCLEVVRDPFHKVGRMLVDHLKHLVIDLFTGHTSSEHHCACQVSSVTRIGSTHHILGIECLLSELGHRQDTEPLRAVSSQRSKSDQEEVKTRERNHVNGKLSKIAVQLSGESKRTGSSGDGICDQVVKIAVSGVRKLESTEANVIKCFVIKSERLVGILNKLVNGKGGIVRLDNSIGNLGGRDDTVCADDTIRVFLLDLGNKKGSHTGSGTSSHRVSDLETLKDFASFGLLANGFHDVVYEFCSLCVMTLGPVISSSALSEDEVIGTEKRSVCSTSNGVHGSGFQIGKNGTGNISSFLPFVEVNANSLQLELIITNIVSGGVNAVLSGHDLRFR</sequence>
<evidence type="ECO:0000313" key="4">
    <source>
        <dbReference type="Proteomes" id="UP000291116"/>
    </source>
</evidence>
<accession>A0A448ZT82</accession>